<dbReference type="CDD" id="cd05233">
    <property type="entry name" value="SDR_c"/>
    <property type="match status" value="1"/>
</dbReference>
<dbReference type="HOGENOM" id="CLU_010194_8_0_1"/>
<dbReference type="PANTHER" id="PTHR44196:SF1">
    <property type="entry name" value="DEHYDROGENASE_REDUCTASE SDR FAMILY MEMBER 7B"/>
    <property type="match status" value="1"/>
</dbReference>
<dbReference type="OrthoDB" id="1933717at2759"/>
<dbReference type="EMBL" id="KN832891">
    <property type="protein sequence ID" value="KIM94216.1"/>
    <property type="molecule type" value="Genomic_DNA"/>
</dbReference>
<evidence type="ECO:0000256" key="3">
    <source>
        <dbReference type="RuleBase" id="RU000363"/>
    </source>
</evidence>
<gene>
    <name evidence="4" type="ORF">OIDMADRAFT_45944</name>
</gene>
<reference evidence="5" key="2">
    <citation type="submission" date="2015-01" db="EMBL/GenBank/DDBJ databases">
        <title>Evolutionary Origins and Diversification of the Mycorrhizal Mutualists.</title>
        <authorList>
            <consortium name="DOE Joint Genome Institute"/>
            <consortium name="Mycorrhizal Genomics Consortium"/>
            <person name="Kohler A."/>
            <person name="Kuo A."/>
            <person name="Nagy L.G."/>
            <person name="Floudas D."/>
            <person name="Copeland A."/>
            <person name="Barry K.W."/>
            <person name="Cichocki N."/>
            <person name="Veneault-Fourrey C."/>
            <person name="LaButti K."/>
            <person name="Lindquist E.A."/>
            <person name="Lipzen A."/>
            <person name="Lundell T."/>
            <person name="Morin E."/>
            <person name="Murat C."/>
            <person name="Riley R."/>
            <person name="Ohm R."/>
            <person name="Sun H."/>
            <person name="Tunlid A."/>
            <person name="Henrissat B."/>
            <person name="Grigoriev I.V."/>
            <person name="Hibbett D.S."/>
            <person name="Martin F."/>
        </authorList>
    </citation>
    <scope>NUCLEOTIDE SEQUENCE [LARGE SCALE GENOMIC DNA]</scope>
    <source>
        <strain evidence="5">Zn</strain>
    </source>
</reference>
<evidence type="ECO:0008006" key="6">
    <source>
        <dbReference type="Google" id="ProtNLM"/>
    </source>
</evidence>
<sequence length="285" mass="31704">MTETKEIATLENADFVENIGHNFTAILRHDIYSSIDPTKSNLSQPFKVVLITGSGRGIGRSIALRYADSGVGCIILCSKTTSELDEVEEAVKARNINVKIRKLTLDITDDTQVMLAADLVKEEEGRLDVLINNAGVGAQPALIAESDVDRYWKIWTNQKKQVDLINMSSDGAHKTHASVSAYQTSKFALLRFTEFVNAEYGEHGVNCIAVHPGCVLTEMTKRSKALRPLLIDTPELCGCFLVWITKGQRSWLSGRYLSATWDVDELEARQEEIVKGDKLKMRMVV</sequence>
<dbReference type="PRINTS" id="PR00081">
    <property type="entry name" value="GDHRDH"/>
</dbReference>
<keyword evidence="5" id="KW-1185">Reference proteome</keyword>
<dbReference type="Proteomes" id="UP000054321">
    <property type="component" value="Unassembled WGS sequence"/>
</dbReference>
<dbReference type="Pfam" id="PF00106">
    <property type="entry name" value="adh_short"/>
    <property type="match status" value="2"/>
</dbReference>
<accession>A0A0C3GV94</accession>
<reference evidence="4 5" key="1">
    <citation type="submission" date="2014-04" db="EMBL/GenBank/DDBJ databases">
        <authorList>
            <consortium name="DOE Joint Genome Institute"/>
            <person name="Kuo A."/>
            <person name="Martino E."/>
            <person name="Perotto S."/>
            <person name="Kohler A."/>
            <person name="Nagy L.G."/>
            <person name="Floudas D."/>
            <person name="Copeland A."/>
            <person name="Barry K.W."/>
            <person name="Cichocki N."/>
            <person name="Veneault-Fourrey C."/>
            <person name="LaButti K."/>
            <person name="Lindquist E.A."/>
            <person name="Lipzen A."/>
            <person name="Lundell T."/>
            <person name="Morin E."/>
            <person name="Murat C."/>
            <person name="Sun H."/>
            <person name="Tunlid A."/>
            <person name="Henrissat B."/>
            <person name="Grigoriev I.V."/>
            <person name="Hibbett D.S."/>
            <person name="Martin F."/>
            <person name="Nordberg H.P."/>
            <person name="Cantor M.N."/>
            <person name="Hua S.X."/>
        </authorList>
    </citation>
    <scope>NUCLEOTIDE SEQUENCE [LARGE SCALE GENOMIC DNA]</scope>
    <source>
        <strain evidence="4 5">Zn</strain>
    </source>
</reference>
<keyword evidence="2" id="KW-0560">Oxidoreductase</keyword>
<dbReference type="STRING" id="913774.A0A0C3GV94"/>
<organism evidence="4 5">
    <name type="scientific">Oidiodendron maius (strain Zn)</name>
    <dbReference type="NCBI Taxonomy" id="913774"/>
    <lineage>
        <taxon>Eukaryota</taxon>
        <taxon>Fungi</taxon>
        <taxon>Dikarya</taxon>
        <taxon>Ascomycota</taxon>
        <taxon>Pezizomycotina</taxon>
        <taxon>Leotiomycetes</taxon>
        <taxon>Leotiomycetes incertae sedis</taxon>
        <taxon>Myxotrichaceae</taxon>
        <taxon>Oidiodendron</taxon>
    </lineage>
</organism>
<dbReference type="AlphaFoldDB" id="A0A0C3GV94"/>
<evidence type="ECO:0000313" key="5">
    <source>
        <dbReference type="Proteomes" id="UP000054321"/>
    </source>
</evidence>
<dbReference type="PRINTS" id="PR00080">
    <property type="entry name" value="SDRFAMILY"/>
</dbReference>
<dbReference type="InParanoid" id="A0A0C3GV94"/>
<dbReference type="GO" id="GO:0016020">
    <property type="term" value="C:membrane"/>
    <property type="evidence" value="ECO:0007669"/>
    <property type="project" value="TreeGrafter"/>
</dbReference>
<evidence type="ECO:0000313" key="4">
    <source>
        <dbReference type="EMBL" id="KIM94216.1"/>
    </source>
</evidence>
<dbReference type="SUPFAM" id="SSF51735">
    <property type="entry name" value="NAD(P)-binding Rossmann-fold domains"/>
    <property type="match status" value="1"/>
</dbReference>
<dbReference type="PANTHER" id="PTHR44196">
    <property type="entry name" value="DEHYDROGENASE/REDUCTASE SDR FAMILY MEMBER 7B"/>
    <property type="match status" value="1"/>
</dbReference>
<dbReference type="Gene3D" id="3.40.50.720">
    <property type="entry name" value="NAD(P)-binding Rossmann-like Domain"/>
    <property type="match status" value="2"/>
</dbReference>
<evidence type="ECO:0000256" key="2">
    <source>
        <dbReference type="ARBA" id="ARBA00023002"/>
    </source>
</evidence>
<dbReference type="InterPro" id="IPR002347">
    <property type="entry name" value="SDR_fam"/>
</dbReference>
<protein>
    <recommendedName>
        <fullName evidence="6">NAD(P)-binding protein</fullName>
    </recommendedName>
</protein>
<dbReference type="GO" id="GO:0016491">
    <property type="term" value="F:oxidoreductase activity"/>
    <property type="evidence" value="ECO:0007669"/>
    <property type="project" value="UniProtKB-KW"/>
</dbReference>
<proteinExistence type="inferred from homology"/>
<comment type="similarity">
    <text evidence="1 3">Belongs to the short-chain dehydrogenases/reductases (SDR) family.</text>
</comment>
<evidence type="ECO:0000256" key="1">
    <source>
        <dbReference type="ARBA" id="ARBA00006484"/>
    </source>
</evidence>
<dbReference type="InterPro" id="IPR036291">
    <property type="entry name" value="NAD(P)-bd_dom_sf"/>
</dbReference>
<name>A0A0C3GV94_OIDMZ</name>